<dbReference type="EMBL" id="CAUWAG010000011">
    <property type="protein sequence ID" value="CAJ2508348.1"/>
    <property type="molecule type" value="Genomic_DNA"/>
</dbReference>
<protein>
    <submittedName>
        <fullName evidence="1">Uu.00g133740.m01.CDS01</fullName>
    </submittedName>
</protein>
<reference evidence="1" key="1">
    <citation type="submission" date="2023-10" db="EMBL/GenBank/DDBJ databases">
        <authorList>
            <person name="Hackl T."/>
        </authorList>
    </citation>
    <scope>NUCLEOTIDE SEQUENCE</scope>
</reference>
<gene>
    <name evidence="1" type="ORF">KHLLAP_LOCUS8816</name>
</gene>
<proteinExistence type="predicted"/>
<keyword evidence="2" id="KW-1185">Reference proteome</keyword>
<sequence>MSRCVLQIVTDSRHFSLSQSSAVYHWRSQYSRSSNQRPFIGSRDPNGSKLQPRLTFDNTVLKTSDDFIAVLLQLKIAGGQPLALILGL</sequence>
<accession>A0AAI8VID1</accession>
<dbReference type="Proteomes" id="UP001295740">
    <property type="component" value="Unassembled WGS sequence"/>
</dbReference>
<evidence type="ECO:0000313" key="2">
    <source>
        <dbReference type="Proteomes" id="UP001295740"/>
    </source>
</evidence>
<comment type="caution">
    <text evidence="1">The sequence shown here is derived from an EMBL/GenBank/DDBJ whole genome shotgun (WGS) entry which is preliminary data.</text>
</comment>
<organism evidence="1 2">
    <name type="scientific">Anthostomella pinea</name>
    <dbReference type="NCBI Taxonomy" id="933095"/>
    <lineage>
        <taxon>Eukaryota</taxon>
        <taxon>Fungi</taxon>
        <taxon>Dikarya</taxon>
        <taxon>Ascomycota</taxon>
        <taxon>Pezizomycotina</taxon>
        <taxon>Sordariomycetes</taxon>
        <taxon>Xylariomycetidae</taxon>
        <taxon>Xylariales</taxon>
        <taxon>Xylariaceae</taxon>
        <taxon>Anthostomella</taxon>
    </lineage>
</organism>
<dbReference type="AlphaFoldDB" id="A0AAI8VID1"/>
<name>A0AAI8VID1_9PEZI</name>
<evidence type="ECO:0000313" key="1">
    <source>
        <dbReference type="EMBL" id="CAJ2508348.1"/>
    </source>
</evidence>